<evidence type="ECO:0008006" key="4">
    <source>
        <dbReference type="Google" id="ProtNLM"/>
    </source>
</evidence>
<gene>
    <name evidence="2" type="ORF">U14_03066</name>
</gene>
<dbReference type="STRING" id="1499966.U14_03066"/>
<evidence type="ECO:0000313" key="2">
    <source>
        <dbReference type="EMBL" id="GAK51820.1"/>
    </source>
</evidence>
<dbReference type="GO" id="GO:0019262">
    <property type="term" value="P:N-acetylneuraminate catabolic process"/>
    <property type="evidence" value="ECO:0007669"/>
    <property type="project" value="TreeGrafter"/>
</dbReference>
<proteinExistence type="predicted"/>
<dbReference type="GO" id="GO:0005829">
    <property type="term" value="C:cytosol"/>
    <property type="evidence" value="ECO:0007669"/>
    <property type="project" value="TreeGrafter"/>
</dbReference>
<accession>A0A081BN54</accession>
<dbReference type="CDD" id="cd00408">
    <property type="entry name" value="DHDPS-like"/>
    <property type="match status" value="1"/>
</dbReference>
<dbReference type="Gene3D" id="3.20.20.70">
    <property type="entry name" value="Aldolase class I"/>
    <property type="match status" value="1"/>
</dbReference>
<name>A0A081BN54_9BACT</name>
<evidence type="ECO:0000313" key="3">
    <source>
        <dbReference type="Proteomes" id="UP000030700"/>
    </source>
</evidence>
<organism evidence="2">
    <name type="scientific">Candidatus Moduliflexus flocculans</name>
    <dbReference type="NCBI Taxonomy" id="1499966"/>
    <lineage>
        <taxon>Bacteria</taxon>
        <taxon>Candidatus Moduliflexota</taxon>
        <taxon>Candidatus Moduliflexia</taxon>
        <taxon>Candidatus Moduliflexales</taxon>
        <taxon>Candidatus Moduliflexaceae</taxon>
    </lineage>
</organism>
<dbReference type="PANTHER" id="PTHR42849:SF1">
    <property type="entry name" value="N-ACETYLNEURAMINATE LYASE"/>
    <property type="match status" value="1"/>
</dbReference>
<sequence>MKSMKTLQGIIPALLTPFKEDGTLDAALLEKQVAYLADAGVDGFFINGTTGEGLYLSASEKRTSFTSCSAFPRGGNSSASPAFSHQRR</sequence>
<dbReference type="Proteomes" id="UP000030700">
    <property type="component" value="Unassembled WGS sequence"/>
</dbReference>
<dbReference type="InterPro" id="IPR013785">
    <property type="entry name" value="Aldolase_TIM"/>
</dbReference>
<reference evidence="2" key="1">
    <citation type="journal article" date="2015" name="PeerJ">
        <title>First genomic representation of candidate bacterial phylum KSB3 points to enhanced environmental sensing as a trigger of wastewater bulking.</title>
        <authorList>
            <person name="Sekiguchi Y."/>
            <person name="Ohashi A."/>
            <person name="Parks D.H."/>
            <person name="Yamauchi T."/>
            <person name="Tyson G.W."/>
            <person name="Hugenholtz P."/>
        </authorList>
    </citation>
    <scope>NUCLEOTIDE SEQUENCE [LARGE SCALE GENOMIC DNA]</scope>
</reference>
<dbReference type="InterPro" id="IPR002220">
    <property type="entry name" value="DapA-like"/>
</dbReference>
<dbReference type="AlphaFoldDB" id="A0A081BN54"/>
<dbReference type="EMBL" id="DF820457">
    <property type="protein sequence ID" value="GAK51820.1"/>
    <property type="molecule type" value="Genomic_DNA"/>
</dbReference>
<dbReference type="SUPFAM" id="SSF51569">
    <property type="entry name" value="Aldolase"/>
    <property type="match status" value="1"/>
</dbReference>
<keyword evidence="3" id="KW-1185">Reference proteome</keyword>
<protein>
    <recommendedName>
        <fullName evidence="4">Dihydrodipicolinate synthase</fullName>
    </recommendedName>
</protein>
<dbReference type="HOGENOM" id="CLU_2462794_0_0_0"/>
<keyword evidence="1" id="KW-0456">Lyase</keyword>
<evidence type="ECO:0000256" key="1">
    <source>
        <dbReference type="ARBA" id="ARBA00023239"/>
    </source>
</evidence>
<dbReference type="GO" id="GO:0008747">
    <property type="term" value="F:N-acetylneuraminate lyase activity"/>
    <property type="evidence" value="ECO:0007669"/>
    <property type="project" value="TreeGrafter"/>
</dbReference>
<dbReference type="PANTHER" id="PTHR42849">
    <property type="entry name" value="N-ACETYLNEURAMINATE LYASE"/>
    <property type="match status" value="1"/>
</dbReference>
<dbReference type="Pfam" id="PF00701">
    <property type="entry name" value="DHDPS"/>
    <property type="match status" value="1"/>
</dbReference>